<dbReference type="SUPFAM" id="SSF48264">
    <property type="entry name" value="Cytochrome P450"/>
    <property type="match status" value="1"/>
</dbReference>
<keyword evidence="8 14" id="KW-0472">Membrane</keyword>
<evidence type="ECO:0000256" key="12">
    <source>
        <dbReference type="PIRSR" id="PIRSR602401-1"/>
    </source>
</evidence>
<evidence type="ECO:0000313" key="15">
    <source>
        <dbReference type="EMBL" id="KAI0498106.1"/>
    </source>
</evidence>
<dbReference type="InterPro" id="IPR001128">
    <property type="entry name" value="Cyt_P450"/>
</dbReference>
<keyword evidence="4 12" id="KW-0479">Metal-binding</keyword>
<reference evidence="15" key="1">
    <citation type="journal article" date="2022" name="Front. Genet.">
        <title>Chromosome-Scale Assembly of the Dendrobium nobile Genome Provides Insights Into the Molecular Mechanism of the Biosynthesis of the Medicinal Active Ingredient of Dendrobium.</title>
        <authorList>
            <person name="Xu Q."/>
            <person name="Niu S.-C."/>
            <person name="Li K.-L."/>
            <person name="Zheng P.-J."/>
            <person name="Zhang X.-J."/>
            <person name="Jia Y."/>
            <person name="Liu Y."/>
            <person name="Niu Y.-X."/>
            <person name="Yu L.-H."/>
            <person name="Chen D.-F."/>
            <person name="Zhang G.-Q."/>
        </authorList>
    </citation>
    <scope>NUCLEOTIDE SEQUENCE</scope>
    <source>
        <tissue evidence="15">Leaf</tissue>
    </source>
</reference>
<comment type="catalytic activity">
    <reaction evidence="11">
        <text>4'-O-methylnorbelladine + reduced [NADPH--hemoprotein reductase] + O2 = (10bR,4aS)-noroxomaritidine + oxidized [NADPH--hemoprotein reductase] + 2 H2O + H(+)</text>
        <dbReference type="Rhea" id="RHEA:51260"/>
        <dbReference type="Rhea" id="RHEA-COMP:11964"/>
        <dbReference type="Rhea" id="RHEA-COMP:11965"/>
        <dbReference type="ChEBI" id="CHEBI:15377"/>
        <dbReference type="ChEBI" id="CHEBI:15378"/>
        <dbReference type="ChEBI" id="CHEBI:15379"/>
        <dbReference type="ChEBI" id="CHEBI:57618"/>
        <dbReference type="ChEBI" id="CHEBI:58210"/>
        <dbReference type="ChEBI" id="CHEBI:133993"/>
        <dbReference type="ChEBI" id="CHEBI:133995"/>
        <dbReference type="EC" id="1.14.19.50"/>
    </reaction>
</comment>
<keyword evidence="5 14" id="KW-1133">Transmembrane helix</keyword>
<evidence type="ECO:0000256" key="11">
    <source>
        <dbReference type="ARBA" id="ARBA00049170"/>
    </source>
</evidence>
<evidence type="ECO:0000256" key="2">
    <source>
        <dbReference type="ARBA" id="ARBA00010617"/>
    </source>
</evidence>
<comment type="subcellular location">
    <subcellularLocation>
        <location evidence="1">Membrane</location>
        <topology evidence="1">Single-pass membrane protein</topology>
    </subcellularLocation>
</comment>
<dbReference type="EMBL" id="JAGYWB010000015">
    <property type="protein sequence ID" value="KAI0498106.1"/>
    <property type="molecule type" value="Genomic_DNA"/>
</dbReference>
<dbReference type="InterPro" id="IPR002401">
    <property type="entry name" value="Cyt_P450_E_grp-I"/>
</dbReference>
<evidence type="ECO:0000256" key="4">
    <source>
        <dbReference type="ARBA" id="ARBA00022723"/>
    </source>
</evidence>
<keyword evidence="12 13" id="KW-0349">Heme</keyword>
<dbReference type="EC" id="1.14.19.50" evidence="9"/>
<dbReference type="CDD" id="cd11064">
    <property type="entry name" value="CYP86A"/>
    <property type="match status" value="1"/>
</dbReference>
<dbReference type="AlphaFoldDB" id="A0A8T3ANG4"/>
<protein>
    <recommendedName>
        <fullName evidence="9">noroxomaritidine synthase</fullName>
        <ecNumber evidence="9">1.14.19.50</ecNumber>
    </recommendedName>
</protein>
<dbReference type="GO" id="GO:0016020">
    <property type="term" value="C:membrane"/>
    <property type="evidence" value="ECO:0007669"/>
    <property type="project" value="UniProtKB-SubCell"/>
</dbReference>
<evidence type="ECO:0000256" key="9">
    <source>
        <dbReference type="ARBA" id="ARBA00039071"/>
    </source>
</evidence>
<dbReference type="GO" id="GO:0004497">
    <property type="term" value="F:monooxygenase activity"/>
    <property type="evidence" value="ECO:0007669"/>
    <property type="project" value="UniProtKB-KW"/>
</dbReference>
<evidence type="ECO:0000256" key="10">
    <source>
        <dbReference type="ARBA" id="ARBA00048529"/>
    </source>
</evidence>
<keyword evidence="16" id="KW-1185">Reference proteome</keyword>
<evidence type="ECO:0000256" key="6">
    <source>
        <dbReference type="ARBA" id="ARBA00023002"/>
    </source>
</evidence>
<accession>A0A8T3ANG4</accession>
<dbReference type="PRINTS" id="PR00385">
    <property type="entry name" value="P450"/>
</dbReference>
<evidence type="ECO:0000256" key="8">
    <source>
        <dbReference type="ARBA" id="ARBA00023136"/>
    </source>
</evidence>
<keyword evidence="6 13" id="KW-0560">Oxidoreductase</keyword>
<dbReference type="GO" id="GO:0016705">
    <property type="term" value="F:oxidoreductase activity, acting on paired donors, with incorporation or reduction of molecular oxygen"/>
    <property type="evidence" value="ECO:0007669"/>
    <property type="project" value="InterPro"/>
</dbReference>
<dbReference type="PANTHER" id="PTHR24296">
    <property type="entry name" value="CYTOCHROME P450"/>
    <property type="match status" value="1"/>
</dbReference>
<dbReference type="GO" id="GO:0005506">
    <property type="term" value="F:iron ion binding"/>
    <property type="evidence" value="ECO:0007669"/>
    <property type="project" value="InterPro"/>
</dbReference>
<dbReference type="GO" id="GO:0006629">
    <property type="term" value="P:lipid metabolic process"/>
    <property type="evidence" value="ECO:0007669"/>
    <property type="project" value="UniProtKB-ARBA"/>
</dbReference>
<evidence type="ECO:0000256" key="5">
    <source>
        <dbReference type="ARBA" id="ARBA00022989"/>
    </source>
</evidence>
<dbReference type="Proteomes" id="UP000829196">
    <property type="component" value="Unassembled WGS sequence"/>
</dbReference>
<comment type="cofactor">
    <cofactor evidence="12">
        <name>heme</name>
        <dbReference type="ChEBI" id="CHEBI:30413"/>
    </cofactor>
</comment>
<evidence type="ECO:0000313" key="16">
    <source>
        <dbReference type="Proteomes" id="UP000829196"/>
    </source>
</evidence>
<comment type="catalytic activity">
    <reaction evidence="10">
        <text>4'-O-methylnorbelladine + reduced [NADPH--hemoprotein reductase] + O2 = (10bS,4aR)-noroxomaritidine + oxidized [NADPH--hemoprotein reductase] + 2 H2O + H(+)</text>
        <dbReference type="Rhea" id="RHEA:51264"/>
        <dbReference type="Rhea" id="RHEA-COMP:11964"/>
        <dbReference type="Rhea" id="RHEA-COMP:11965"/>
        <dbReference type="ChEBI" id="CHEBI:15377"/>
        <dbReference type="ChEBI" id="CHEBI:15378"/>
        <dbReference type="ChEBI" id="CHEBI:15379"/>
        <dbReference type="ChEBI" id="CHEBI:57618"/>
        <dbReference type="ChEBI" id="CHEBI:58210"/>
        <dbReference type="ChEBI" id="CHEBI:133993"/>
        <dbReference type="ChEBI" id="CHEBI:133996"/>
        <dbReference type="EC" id="1.14.19.50"/>
    </reaction>
</comment>
<dbReference type="PRINTS" id="PR00463">
    <property type="entry name" value="EP450I"/>
</dbReference>
<feature type="binding site" description="axial binding residue" evidence="12">
    <location>
        <position position="463"/>
    </location>
    <ligand>
        <name>heme</name>
        <dbReference type="ChEBI" id="CHEBI:30413"/>
    </ligand>
    <ligandPart>
        <name>Fe</name>
        <dbReference type="ChEBI" id="CHEBI:18248"/>
    </ligandPart>
</feature>
<dbReference type="Gene3D" id="1.10.630.10">
    <property type="entry name" value="Cytochrome P450"/>
    <property type="match status" value="1"/>
</dbReference>
<dbReference type="InterPro" id="IPR036396">
    <property type="entry name" value="Cyt_P450_sf"/>
</dbReference>
<comment type="similarity">
    <text evidence="2 13">Belongs to the cytochrome P450 family.</text>
</comment>
<proteinExistence type="inferred from homology"/>
<evidence type="ECO:0000256" key="14">
    <source>
        <dbReference type="SAM" id="Phobius"/>
    </source>
</evidence>
<evidence type="ECO:0000256" key="1">
    <source>
        <dbReference type="ARBA" id="ARBA00004167"/>
    </source>
</evidence>
<keyword evidence="13" id="KW-0503">Monooxygenase</keyword>
<sequence>MAIDWAADLFFLLTPIPLAFISAISIYLLLFFLSNKNFPKKNSYYPPGLQPYPIIGHLPQFLRHRDRFLEWSTDLLAASPTNTLVFHRPGGIRGVITANPANVEHMLKFHFDNYPKGDEFRAILHDFLGRGIFNSDGALWRLQRKTASFEFNTRSLRFFVHRTVGHEISTRLIPFLHRAAEAGGSIDLQDALERFAFDNICKVAFDVDPAYLDPSRFRTGLASGFAAAFGDAAELSAGRFRYAVPFLWRVKKAFDVGSEKRLRKSIAIVHEFAIQIIRSRKKAARLRSSGGGDDLLSRFIVDGENNSDEFLRDIIISFILAGRETTSSALTWFFWLLSSRPDVERHILAEVAAVRKAGCGLGLDELRQMHYLHAAVTEAMRLYPPVPFNSALCCADEVLPDGTEIKKGSFLSYNAYAMGRMEGIWGKDCREFKPERWLDGAGGEFRAESPFKFPAFHGGPRMCLGKEMAYIQMKSIAACVIERFKLEVLLDKDTCPEHLLSLTLRVRGGLPVRVSRRNSATIDAGGVITSVSFTVRGANAVQL</sequence>
<gene>
    <name evidence="15" type="ORF">KFK09_021347</name>
</gene>
<keyword evidence="3 14" id="KW-0812">Transmembrane</keyword>
<evidence type="ECO:0000256" key="13">
    <source>
        <dbReference type="RuleBase" id="RU000461"/>
    </source>
</evidence>
<dbReference type="Pfam" id="PF00067">
    <property type="entry name" value="p450"/>
    <property type="match status" value="1"/>
</dbReference>
<organism evidence="15 16">
    <name type="scientific">Dendrobium nobile</name>
    <name type="common">Orchid</name>
    <dbReference type="NCBI Taxonomy" id="94219"/>
    <lineage>
        <taxon>Eukaryota</taxon>
        <taxon>Viridiplantae</taxon>
        <taxon>Streptophyta</taxon>
        <taxon>Embryophyta</taxon>
        <taxon>Tracheophyta</taxon>
        <taxon>Spermatophyta</taxon>
        <taxon>Magnoliopsida</taxon>
        <taxon>Liliopsida</taxon>
        <taxon>Asparagales</taxon>
        <taxon>Orchidaceae</taxon>
        <taxon>Epidendroideae</taxon>
        <taxon>Malaxideae</taxon>
        <taxon>Dendrobiinae</taxon>
        <taxon>Dendrobium</taxon>
    </lineage>
</organism>
<dbReference type="InterPro" id="IPR017972">
    <property type="entry name" value="Cyt_P450_CS"/>
</dbReference>
<dbReference type="OrthoDB" id="1470350at2759"/>
<dbReference type="GO" id="GO:0020037">
    <property type="term" value="F:heme binding"/>
    <property type="evidence" value="ECO:0007669"/>
    <property type="project" value="InterPro"/>
</dbReference>
<name>A0A8T3ANG4_DENNO</name>
<comment type="caution">
    <text evidence="15">The sequence shown here is derived from an EMBL/GenBank/DDBJ whole genome shotgun (WGS) entry which is preliminary data.</text>
</comment>
<evidence type="ECO:0000256" key="7">
    <source>
        <dbReference type="ARBA" id="ARBA00023004"/>
    </source>
</evidence>
<dbReference type="PROSITE" id="PS00086">
    <property type="entry name" value="CYTOCHROME_P450"/>
    <property type="match status" value="1"/>
</dbReference>
<feature type="transmembrane region" description="Helical" evidence="14">
    <location>
        <begin position="12"/>
        <end position="33"/>
    </location>
</feature>
<dbReference type="SMR" id="A0A8T3ANG4"/>
<keyword evidence="7 12" id="KW-0408">Iron</keyword>
<evidence type="ECO:0000256" key="3">
    <source>
        <dbReference type="ARBA" id="ARBA00022692"/>
    </source>
</evidence>